<evidence type="ECO:0000256" key="2">
    <source>
        <dbReference type="ARBA" id="ARBA00004726"/>
    </source>
</evidence>
<dbReference type="InterPro" id="IPR023465">
    <property type="entry name" value="Riboflavin_kinase_dom_sf"/>
</dbReference>
<dbReference type="InterPro" id="IPR015865">
    <property type="entry name" value="Riboflavin_kinase_bac/euk"/>
</dbReference>
<evidence type="ECO:0000256" key="5">
    <source>
        <dbReference type="ARBA" id="ARBA00022643"/>
    </source>
</evidence>
<dbReference type="GO" id="GO:0003919">
    <property type="term" value="F:FMN adenylyltransferase activity"/>
    <property type="evidence" value="ECO:0007669"/>
    <property type="project" value="UniProtKB-UniRule"/>
</dbReference>
<evidence type="ECO:0000256" key="12">
    <source>
        <dbReference type="ARBA" id="ARBA00023268"/>
    </source>
</evidence>
<keyword evidence="8 15" id="KW-0547">Nucleotide-binding</keyword>
<evidence type="ECO:0000256" key="15">
    <source>
        <dbReference type="PIRNR" id="PIRNR004491"/>
    </source>
</evidence>
<keyword evidence="6 15" id="KW-0808">Transferase</keyword>
<evidence type="ECO:0000313" key="18">
    <source>
        <dbReference type="Proteomes" id="UP000184389"/>
    </source>
</evidence>
<keyword evidence="12" id="KW-0511">Multifunctional enzyme</keyword>
<dbReference type="InterPro" id="IPR023468">
    <property type="entry name" value="Riboflavin_kinase"/>
</dbReference>
<dbReference type="Pfam" id="PF01687">
    <property type="entry name" value="Flavokinase"/>
    <property type="match status" value="1"/>
</dbReference>
<evidence type="ECO:0000313" key="17">
    <source>
        <dbReference type="EMBL" id="SHI00019.1"/>
    </source>
</evidence>
<dbReference type="SMART" id="SM00904">
    <property type="entry name" value="Flavokinase"/>
    <property type="match status" value="1"/>
</dbReference>
<dbReference type="GO" id="GO:0008531">
    <property type="term" value="F:riboflavin kinase activity"/>
    <property type="evidence" value="ECO:0007669"/>
    <property type="project" value="UniProtKB-UniRule"/>
</dbReference>
<protein>
    <recommendedName>
        <fullName evidence="15">Riboflavin biosynthesis protein</fullName>
    </recommendedName>
    <domain>
        <recommendedName>
            <fullName evidence="15">Riboflavin kinase</fullName>
            <ecNumber evidence="15">2.7.1.26</ecNumber>
        </recommendedName>
        <alternativeName>
            <fullName evidence="15">Flavokinase</fullName>
        </alternativeName>
    </domain>
    <domain>
        <recommendedName>
            <fullName evidence="15">FMN adenylyltransferase</fullName>
            <ecNumber evidence="15">2.7.7.2</ecNumber>
        </recommendedName>
        <alternativeName>
            <fullName evidence="15">FAD pyrophosphorylase</fullName>
        </alternativeName>
        <alternativeName>
            <fullName evidence="15">FAD synthase</fullName>
        </alternativeName>
    </domain>
</protein>
<keyword evidence="5 15" id="KW-0288">FMN</keyword>
<dbReference type="NCBIfam" id="TIGR00083">
    <property type="entry name" value="ribF"/>
    <property type="match status" value="1"/>
</dbReference>
<accession>A0A1M5XJU4</accession>
<dbReference type="PIRSF" id="PIRSF004491">
    <property type="entry name" value="FAD_Synth"/>
    <property type="match status" value="1"/>
</dbReference>
<dbReference type="GO" id="GO:0005524">
    <property type="term" value="F:ATP binding"/>
    <property type="evidence" value="ECO:0007669"/>
    <property type="project" value="UniProtKB-UniRule"/>
</dbReference>
<evidence type="ECO:0000256" key="13">
    <source>
        <dbReference type="ARBA" id="ARBA00047880"/>
    </source>
</evidence>
<comment type="pathway">
    <text evidence="3 15">Cofactor biosynthesis; FMN biosynthesis; FMN from riboflavin (ATP route): step 1/1.</text>
</comment>
<dbReference type="RefSeq" id="WP_072744368.1">
    <property type="nucleotide sequence ID" value="NZ_FQXR01000007.1"/>
</dbReference>
<keyword evidence="11 15" id="KW-0067">ATP-binding</keyword>
<keyword evidence="10 15" id="KW-0274">FAD</keyword>
<dbReference type="Pfam" id="PF06574">
    <property type="entry name" value="FAD_syn"/>
    <property type="match status" value="1"/>
</dbReference>
<dbReference type="NCBIfam" id="NF004160">
    <property type="entry name" value="PRK05627.1-3"/>
    <property type="match status" value="1"/>
</dbReference>
<evidence type="ECO:0000256" key="6">
    <source>
        <dbReference type="ARBA" id="ARBA00022679"/>
    </source>
</evidence>
<evidence type="ECO:0000256" key="4">
    <source>
        <dbReference type="ARBA" id="ARBA00022630"/>
    </source>
</evidence>
<dbReference type="NCBIfam" id="NF004162">
    <property type="entry name" value="PRK05627.1-5"/>
    <property type="match status" value="1"/>
</dbReference>
<dbReference type="PANTHER" id="PTHR22749:SF6">
    <property type="entry name" value="RIBOFLAVIN KINASE"/>
    <property type="match status" value="1"/>
</dbReference>
<dbReference type="Gene3D" id="2.40.30.30">
    <property type="entry name" value="Riboflavin kinase-like"/>
    <property type="match status" value="1"/>
</dbReference>
<dbReference type="FunFam" id="3.40.50.620:FF:000021">
    <property type="entry name" value="Riboflavin biosynthesis protein"/>
    <property type="match status" value="1"/>
</dbReference>
<dbReference type="GO" id="GO:0009231">
    <property type="term" value="P:riboflavin biosynthetic process"/>
    <property type="evidence" value="ECO:0007669"/>
    <property type="project" value="InterPro"/>
</dbReference>
<evidence type="ECO:0000256" key="11">
    <source>
        <dbReference type="ARBA" id="ARBA00022840"/>
    </source>
</evidence>
<dbReference type="GO" id="GO:0009398">
    <property type="term" value="P:FMN biosynthetic process"/>
    <property type="evidence" value="ECO:0007669"/>
    <property type="project" value="UniProtKB-UniRule"/>
</dbReference>
<comment type="pathway">
    <text evidence="2 15">Cofactor biosynthesis; FAD biosynthesis; FAD from FMN: step 1/1.</text>
</comment>
<dbReference type="GO" id="GO:0006747">
    <property type="term" value="P:FAD biosynthetic process"/>
    <property type="evidence" value="ECO:0007669"/>
    <property type="project" value="UniProtKB-UniRule"/>
</dbReference>
<dbReference type="EC" id="2.7.1.26" evidence="15"/>
<comment type="catalytic activity">
    <reaction evidence="14 15">
        <text>FMN + ATP + H(+) = FAD + diphosphate</text>
        <dbReference type="Rhea" id="RHEA:17237"/>
        <dbReference type="ChEBI" id="CHEBI:15378"/>
        <dbReference type="ChEBI" id="CHEBI:30616"/>
        <dbReference type="ChEBI" id="CHEBI:33019"/>
        <dbReference type="ChEBI" id="CHEBI:57692"/>
        <dbReference type="ChEBI" id="CHEBI:58210"/>
        <dbReference type="EC" id="2.7.7.2"/>
    </reaction>
</comment>
<dbReference type="EC" id="2.7.7.2" evidence="15"/>
<organism evidence="17 18">
    <name type="scientific">Sporanaerobacter acetigenes DSM 13106</name>
    <dbReference type="NCBI Taxonomy" id="1123281"/>
    <lineage>
        <taxon>Bacteria</taxon>
        <taxon>Bacillati</taxon>
        <taxon>Bacillota</taxon>
        <taxon>Tissierellia</taxon>
        <taxon>Tissierellales</taxon>
        <taxon>Sporanaerobacteraceae</taxon>
        <taxon>Sporanaerobacter</taxon>
    </lineage>
</organism>
<keyword evidence="7 15" id="KW-0548">Nucleotidyltransferase</keyword>
<dbReference type="UniPathway" id="UPA00277">
    <property type="reaction ID" value="UER00407"/>
</dbReference>
<gene>
    <name evidence="17" type="ORF">SAMN02745180_01699</name>
</gene>
<dbReference type="SUPFAM" id="SSF82114">
    <property type="entry name" value="Riboflavin kinase-like"/>
    <property type="match status" value="1"/>
</dbReference>
<evidence type="ECO:0000256" key="10">
    <source>
        <dbReference type="ARBA" id="ARBA00022827"/>
    </source>
</evidence>
<proteinExistence type="inferred from homology"/>
<dbReference type="InterPro" id="IPR015864">
    <property type="entry name" value="FAD_synthase"/>
</dbReference>
<evidence type="ECO:0000256" key="7">
    <source>
        <dbReference type="ARBA" id="ARBA00022695"/>
    </source>
</evidence>
<keyword evidence="4 15" id="KW-0285">Flavoprotein</keyword>
<comment type="catalytic activity">
    <reaction evidence="13 15">
        <text>riboflavin + ATP = FMN + ADP + H(+)</text>
        <dbReference type="Rhea" id="RHEA:14357"/>
        <dbReference type="ChEBI" id="CHEBI:15378"/>
        <dbReference type="ChEBI" id="CHEBI:30616"/>
        <dbReference type="ChEBI" id="CHEBI:57986"/>
        <dbReference type="ChEBI" id="CHEBI:58210"/>
        <dbReference type="ChEBI" id="CHEBI:456216"/>
        <dbReference type="EC" id="2.7.1.26"/>
    </reaction>
</comment>
<dbReference type="InterPro" id="IPR014729">
    <property type="entry name" value="Rossmann-like_a/b/a_fold"/>
</dbReference>
<evidence type="ECO:0000259" key="16">
    <source>
        <dbReference type="SMART" id="SM00904"/>
    </source>
</evidence>
<keyword evidence="9 15" id="KW-0418">Kinase</keyword>
<reference evidence="17 18" key="1">
    <citation type="submission" date="2016-11" db="EMBL/GenBank/DDBJ databases">
        <authorList>
            <person name="Jaros S."/>
            <person name="Januszkiewicz K."/>
            <person name="Wedrychowicz H."/>
        </authorList>
    </citation>
    <scope>NUCLEOTIDE SEQUENCE [LARGE SCALE GENOMIC DNA]</scope>
    <source>
        <strain evidence="17 18">DSM 13106</strain>
    </source>
</reference>
<dbReference type="Proteomes" id="UP000184389">
    <property type="component" value="Unassembled WGS sequence"/>
</dbReference>
<dbReference type="FunFam" id="2.40.30.30:FF:000003">
    <property type="entry name" value="Riboflavin biosynthesis protein"/>
    <property type="match status" value="1"/>
</dbReference>
<evidence type="ECO:0000256" key="8">
    <source>
        <dbReference type="ARBA" id="ARBA00022741"/>
    </source>
</evidence>
<evidence type="ECO:0000256" key="9">
    <source>
        <dbReference type="ARBA" id="ARBA00022777"/>
    </source>
</evidence>
<dbReference type="PANTHER" id="PTHR22749">
    <property type="entry name" value="RIBOFLAVIN KINASE/FMN ADENYLYLTRANSFERASE"/>
    <property type="match status" value="1"/>
</dbReference>
<dbReference type="AlphaFoldDB" id="A0A1M5XJU4"/>
<dbReference type="CDD" id="cd02064">
    <property type="entry name" value="FAD_synthetase_N"/>
    <property type="match status" value="1"/>
</dbReference>
<dbReference type="EMBL" id="FQXR01000007">
    <property type="protein sequence ID" value="SHI00019.1"/>
    <property type="molecule type" value="Genomic_DNA"/>
</dbReference>
<dbReference type="InterPro" id="IPR002606">
    <property type="entry name" value="Riboflavin_kinase_bac"/>
</dbReference>
<dbReference type="STRING" id="1123281.SAMN02745180_01699"/>
<evidence type="ECO:0000256" key="1">
    <source>
        <dbReference type="ARBA" id="ARBA00002121"/>
    </source>
</evidence>
<evidence type="ECO:0000256" key="3">
    <source>
        <dbReference type="ARBA" id="ARBA00005201"/>
    </source>
</evidence>
<dbReference type="OrthoDB" id="9803667at2"/>
<dbReference type="UniPathway" id="UPA00276">
    <property type="reaction ID" value="UER00406"/>
</dbReference>
<feature type="domain" description="Riboflavin kinase" evidence="16">
    <location>
        <begin position="182"/>
        <end position="302"/>
    </location>
</feature>
<evidence type="ECO:0000256" key="14">
    <source>
        <dbReference type="ARBA" id="ARBA00049494"/>
    </source>
</evidence>
<comment type="similarity">
    <text evidence="15">Belongs to the ribF family.</text>
</comment>
<sequence>MKIIKYEKNNTINAKTAVALGNFDGLHIGHQKLIETMIKESRIKKLKSSVLLFNNHTKTVLNNVKAPEILTTNEQKTELLESLGLELIYSMDFNAEIMKLSPEEFVKKILIDRLNAKLVVVGFDYKFGYKATGDSEVLKQLGKNYGFEVIIIGPVYSGDNIVSSTLIRDLLKKGKVKEASELLGRPFTMNGKVISGEKRGKSMGFPTANLSIEYNYLIPKFGVYKTKTVVNNKEYLSLTNVGTNPTFDEAKIHIETHILDFNENIYGEKISIKYLDFIREEIKFNTKGELMVQVKNDIKAVKM</sequence>
<dbReference type="Gene3D" id="3.40.50.620">
    <property type="entry name" value="HUPs"/>
    <property type="match status" value="1"/>
</dbReference>
<dbReference type="SUPFAM" id="SSF52374">
    <property type="entry name" value="Nucleotidylyl transferase"/>
    <property type="match status" value="1"/>
</dbReference>
<comment type="function">
    <text evidence="1">Catalyzes the phosphorylation of riboflavin to FMN followed by the adenylation of FMN to FAD.</text>
</comment>
<name>A0A1M5XJU4_9FIRM</name>
<keyword evidence="18" id="KW-1185">Reference proteome</keyword>